<dbReference type="InParanoid" id="J7SBY7"/>
<reference evidence="2 3" key="1">
    <citation type="journal article" date="2012" name="Appl. Environ. Microbiol.">
        <title>Short-read sequencing for genomic analysis of the brown rot fungus Fibroporia radiculosa.</title>
        <authorList>
            <person name="Tang J.D."/>
            <person name="Perkins A.D."/>
            <person name="Sonstegard T.S."/>
            <person name="Schroeder S.G."/>
            <person name="Burgess S.C."/>
            <person name="Diehl S.V."/>
        </authorList>
    </citation>
    <scope>NUCLEOTIDE SEQUENCE [LARGE SCALE GENOMIC DNA]</scope>
    <source>
        <strain evidence="2 3">TFFH 294</strain>
    </source>
</reference>
<protein>
    <recommendedName>
        <fullName evidence="1">Inhibitor of growth protein N-terminal histone-binding domain-containing protein</fullName>
    </recommendedName>
</protein>
<feature type="domain" description="Inhibitor of growth protein N-terminal histone-binding" evidence="1">
    <location>
        <begin position="43"/>
        <end position="207"/>
    </location>
</feature>
<dbReference type="CDD" id="cd16858">
    <property type="entry name" value="ING_ING3_Yng2p"/>
    <property type="match status" value="1"/>
</dbReference>
<dbReference type="GeneID" id="24093152"/>
<sequence length="293" mass="31507">MLVFVPAAPLPSQAGPIASMAPPTLVDWDSLRWEGRGGRGQGLDNLPSETQHILAEIRHRDVRTHGASARHLLRLGGANIWVLLMQSRPFTPSVLDWLPVPPDRLSVLDPPPGGIIGISSYGTLERSQLQQEVQKETSRYIRHSTKLGAGTTTPTPLSAKDSALPQTISAHYAEIDQLAGEKEALARRLVQLIERARARLDHDLNKVLVLQGDLDPAAQVVLSGVAAVGGGTRNAAEKINESLRNAIAIPEAPIVSVVSPAPPPTKSACWSVFVLIEDVLTAGGKTIMWDAYR</sequence>
<dbReference type="AlphaFoldDB" id="J7SBY7"/>
<dbReference type="Gene3D" id="6.10.140.1740">
    <property type="match status" value="1"/>
</dbReference>
<name>J7SBY7_9APHY</name>
<dbReference type="STRING" id="599839.J7SBY7"/>
<proteinExistence type="predicted"/>
<accession>J7SBY7</accession>
<evidence type="ECO:0000259" key="1">
    <source>
        <dbReference type="SMART" id="SM01408"/>
    </source>
</evidence>
<dbReference type="SMART" id="SM01408">
    <property type="entry name" value="ING"/>
    <property type="match status" value="1"/>
</dbReference>
<dbReference type="Proteomes" id="UP000006352">
    <property type="component" value="Unassembled WGS sequence"/>
</dbReference>
<organism evidence="2 3">
    <name type="scientific">Fibroporia radiculosa</name>
    <dbReference type="NCBI Taxonomy" id="599839"/>
    <lineage>
        <taxon>Eukaryota</taxon>
        <taxon>Fungi</taxon>
        <taxon>Dikarya</taxon>
        <taxon>Basidiomycota</taxon>
        <taxon>Agaricomycotina</taxon>
        <taxon>Agaricomycetes</taxon>
        <taxon>Polyporales</taxon>
        <taxon>Fibroporiaceae</taxon>
        <taxon>Fibroporia</taxon>
    </lineage>
</organism>
<dbReference type="OrthoDB" id="5411773at2759"/>
<keyword evidence="3" id="KW-1185">Reference proteome</keyword>
<dbReference type="HOGENOM" id="CLU_950061_0_0_1"/>
<dbReference type="Pfam" id="PF12998">
    <property type="entry name" value="ING"/>
    <property type="match status" value="1"/>
</dbReference>
<dbReference type="RefSeq" id="XP_012177524.1">
    <property type="nucleotide sequence ID" value="XM_012322134.1"/>
</dbReference>
<dbReference type="InterPro" id="IPR024610">
    <property type="entry name" value="ING_N_histone-binding"/>
</dbReference>
<dbReference type="EMBL" id="HE796873">
    <property type="protein sequence ID" value="CCL98241.1"/>
    <property type="molecule type" value="Genomic_DNA"/>
</dbReference>
<gene>
    <name evidence="2" type="ORF">FIBRA_00235</name>
</gene>
<evidence type="ECO:0000313" key="3">
    <source>
        <dbReference type="Proteomes" id="UP000006352"/>
    </source>
</evidence>
<evidence type="ECO:0000313" key="2">
    <source>
        <dbReference type="EMBL" id="CCL98241.1"/>
    </source>
</evidence>